<feature type="binding site" evidence="2">
    <location>
        <position position="343"/>
    </location>
    <ligand>
        <name>L-tryptophan</name>
        <dbReference type="ChEBI" id="CHEBI:57912"/>
    </ligand>
</feature>
<name>A0AAN2BIV5_9GAMM</name>
<keyword evidence="2" id="KW-0274">FAD</keyword>
<dbReference type="InterPro" id="IPR050816">
    <property type="entry name" value="Flavin-dep_Halogenase_NPB"/>
</dbReference>
<dbReference type="InterPro" id="IPR033856">
    <property type="entry name" value="Trp_halogen"/>
</dbReference>
<accession>A0AAN2BIV5</accession>
<reference evidence="3 4" key="1">
    <citation type="journal article" date="2022" name="IScience">
        <title>An ultrasensitive nanofiber-based assay for enzymatic hydrolysis and deep-sea microbial degradation of cellulose.</title>
        <authorList>
            <person name="Tsudome M."/>
            <person name="Tachioka M."/>
            <person name="Miyazaki M."/>
            <person name="Uchimura K."/>
            <person name="Tsuda M."/>
            <person name="Takaki Y."/>
            <person name="Deguchi S."/>
        </authorList>
    </citation>
    <scope>NUCLEOTIDE SEQUENCE [LARGE SCALE GENOMIC DNA]</scope>
    <source>
        <strain evidence="3 4">GE09</strain>
    </source>
</reference>
<sequence>MQPPIEHIVIVGGGTAGWMTAAALCHIFEHTSLKVTLIESDQIGTVGVGEATIPHLRYFNQRLGINEAEFMQATNATYKLGIDFINWGQKGESYLHPFGEFGKSIDGVQFHHYWLKYRESYPASVLFDYSLPSVAALKGRFDYPSRDPRSLLSSYSYAFHIDATRYASFLRAYCEPKGVNRIEGKIVDIQRDGSSGDIQVLTLESGQRICADFFIDCSGFRSLLLGNTLQSRFDSWAHWLPCNHAIAIPTEKFGTPKPYTKAIAHSAGWQWQIPLQNRVGNGHVFCDDFMDTSEAESILEQSLPSAPLANFNNIRFTAGRREQTWKNNCVGIGLSSGFLEPLESTSIYLIQVAIMKLIELFPRKAGSASLREEFNQQMRLEYERIRDFLILHYSATRRDDSDFWNHMRTLDRPDSLKLRMETFQETGYVDHYEQGLFLVPSWIAVYIGQGIIPKNYAPEVDEKENTQISQMMSHFHTNIKNAAESLNTHKQSLERLNTSNEANWPEASMSLYGVFS</sequence>
<evidence type="ECO:0000256" key="1">
    <source>
        <dbReference type="PIRSR" id="PIRSR011396-1"/>
    </source>
</evidence>
<dbReference type="EMBL" id="AP023086">
    <property type="protein sequence ID" value="BCD96317.1"/>
    <property type="molecule type" value="Genomic_DNA"/>
</dbReference>
<evidence type="ECO:0000313" key="3">
    <source>
        <dbReference type="EMBL" id="BCD96317.1"/>
    </source>
</evidence>
<keyword evidence="2" id="KW-0547">Nucleotide-binding</keyword>
<dbReference type="KEGG" id="marq:MARGE09_P0517"/>
<dbReference type="Proteomes" id="UP001320119">
    <property type="component" value="Chromosome"/>
</dbReference>
<evidence type="ECO:0000313" key="4">
    <source>
        <dbReference type="Proteomes" id="UP001320119"/>
    </source>
</evidence>
<dbReference type="Pfam" id="PF04820">
    <property type="entry name" value="Trp_halogenase"/>
    <property type="match status" value="1"/>
</dbReference>
<evidence type="ECO:0000256" key="2">
    <source>
        <dbReference type="PIRSR" id="PIRSR011396-2"/>
    </source>
</evidence>
<dbReference type="RefSeq" id="WP_236985818.1">
    <property type="nucleotide sequence ID" value="NZ_AP023086.1"/>
</dbReference>
<organism evidence="3 4">
    <name type="scientific">Marinagarivorans cellulosilyticus</name>
    <dbReference type="NCBI Taxonomy" id="2721545"/>
    <lineage>
        <taxon>Bacteria</taxon>
        <taxon>Pseudomonadati</taxon>
        <taxon>Pseudomonadota</taxon>
        <taxon>Gammaproteobacteria</taxon>
        <taxon>Cellvibrionales</taxon>
        <taxon>Cellvibrionaceae</taxon>
        <taxon>Marinagarivorans</taxon>
    </lineage>
</organism>
<proteinExistence type="predicted"/>
<gene>
    <name evidence="3" type="ORF">MARGE09_P0517</name>
</gene>
<dbReference type="SUPFAM" id="SSF51905">
    <property type="entry name" value="FAD/NAD(P)-binding domain"/>
    <property type="match status" value="1"/>
</dbReference>
<keyword evidence="4" id="KW-1185">Reference proteome</keyword>
<dbReference type="InterPro" id="IPR036188">
    <property type="entry name" value="FAD/NAD-bd_sf"/>
</dbReference>
<feature type="binding site" evidence="2">
    <location>
        <position position="79"/>
    </location>
    <ligand>
        <name>7-chloro-L-tryptophan</name>
        <dbReference type="ChEBI" id="CHEBI:58713"/>
    </ligand>
</feature>
<dbReference type="GO" id="GO:0004497">
    <property type="term" value="F:monooxygenase activity"/>
    <property type="evidence" value="ECO:0007669"/>
    <property type="project" value="InterPro"/>
</dbReference>
<protein>
    <submittedName>
        <fullName evidence="3">Tryptophan 7-halogenase</fullName>
        <ecNumber evidence="3">1.14.19.9</ecNumber>
    </submittedName>
</protein>
<feature type="binding site" evidence="2">
    <location>
        <position position="347"/>
    </location>
    <ligand>
        <name>FAD</name>
        <dbReference type="ChEBI" id="CHEBI:57692"/>
    </ligand>
</feature>
<dbReference type="EC" id="1.14.19.9" evidence="3"/>
<dbReference type="Gene3D" id="3.50.50.60">
    <property type="entry name" value="FAD/NAD(P)-binding domain"/>
    <property type="match status" value="1"/>
</dbReference>
<dbReference type="InterPro" id="IPR006905">
    <property type="entry name" value="Flavin_halogenase"/>
</dbReference>
<feature type="binding site" evidence="2">
    <location>
        <begin position="13"/>
        <end position="16"/>
    </location>
    <ligand>
        <name>FAD</name>
        <dbReference type="ChEBI" id="CHEBI:57692"/>
    </ligand>
</feature>
<feature type="active site" evidence="1">
    <location>
        <position position="79"/>
    </location>
</feature>
<dbReference type="GO" id="GO:0000166">
    <property type="term" value="F:nucleotide binding"/>
    <property type="evidence" value="ECO:0007669"/>
    <property type="project" value="UniProtKB-KW"/>
</dbReference>
<dbReference type="PIRSF" id="PIRSF011396">
    <property type="entry name" value="Trp_halogenase"/>
    <property type="match status" value="1"/>
</dbReference>
<dbReference type="PANTHER" id="PTHR43747:SF4">
    <property type="entry name" value="FLAVIN-DEPENDENT TRYPTOPHAN HALOGENASE"/>
    <property type="match status" value="1"/>
</dbReference>
<dbReference type="AlphaFoldDB" id="A0AAN2BIV5"/>
<keyword evidence="3" id="KW-0560">Oxidoreductase</keyword>
<dbReference type="PANTHER" id="PTHR43747">
    <property type="entry name" value="FAD-BINDING PROTEIN"/>
    <property type="match status" value="1"/>
</dbReference>
<keyword evidence="2" id="KW-0285">Flavoprotein</keyword>
<feature type="binding site" evidence="2">
    <location>
        <position position="334"/>
    </location>
    <ligand>
        <name>FAD</name>
        <dbReference type="ChEBI" id="CHEBI:57692"/>
    </ligand>
</feature>